<gene>
    <name evidence="1" type="ORF">UFOPK3674_00548</name>
</gene>
<accession>A0A6J7HVT0</accession>
<name>A0A6J7HVT0_9ZZZZ</name>
<evidence type="ECO:0000313" key="1">
    <source>
        <dbReference type="EMBL" id="CAB4920935.1"/>
    </source>
</evidence>
<proteinExistence type="predicted"/>
<organism evidence="1">
    <name type="scientific">freshwater metagenome</name>
    <dbReference type="NCBI Taxonomy" id="449393"/>
    <lineage>
        <taxon>unclassified sequences</taxon>
        <taxon>metagenomes</taxon>
        <taxon>ecological metagenomes</taxon>
    </lineage>
</organism>
<dbReference type="EMBL" id="CAFBMX010000002">
    <property type="protein sequence ID" value="CAB4920935.1"/>
    <property type="molecule type" value="Genomic_DNA"/>
</dbReference>
<reference evidence="1" key="1">
    <citation type="submission" date="2020-05" db="EMBL/GenBank/DDBJ databases">
        <authorList>
            <person name="Chiriac C."/>
            <person name="Salcher M."/>
            <person name="Ghai R."/>
            <person name="Kavagutti S V."/>
        </authorList>
    </citation>
    <scope>NUCLEOTIDE SEQUENCE</scope>
</reference>
<sequence length="126" mass="13144">MSRRTSVAWLVGLVALLVAATVVSSAFGGRSEQRVVWPYGLDQIYTGACAKLPDGGASCACQAAILRTRVAWGDLSAVYAGTDVQAAQRASAAAVQRCGGPDPRDVMRAVGLERELTHPSRAVSRG</sequence>
<dbReference type="AlphaFoldDB" id="A0A6J7HVT0"/>
<protein>
    <submittedName>
        <fullName evidence="1">Unannotated protein</fullName>
    </submittedName>
</protein>